<sequence>MAVPTGRDMTWLQTGWEQNQGRSSHIRHYRPPAPNDKGASRNSLLQCNKMSVKIRQIDDKAQQIRFKYGKSNLERNFKKGVDLTPFVTKVQIRKMKERDGVKPVRATSESGRVRFATDSDKKQSDENTTDKNTISSHAGIENDAETNEENTKDEGTFTEDIIAVHVETNTDKTNYLYPPEISEKDREDVQNVIKTLSRRFRNPIEASRGKIPTARPTAAFAKPTKGEIALSIKGPILLAPVSKTAIATAQASDRLSRLEDTRSPPEFAGSRNGRARPRPISSVSDSVIITGRNIHASGRWLGSEHALNSSLNQNNRLCHSCNEQRSARFDSSIAKQRAKSALCGRINERRKSEGCAPHMFHQSPVKAQGKTVGNVALSPKRRQKMRSGMMSPFELQVHLDQLKSCDFGSPVPPPSLSNSDDEEIIMS</sequence>
<evidence type="ECO:0000313" key="3">
    <source>
        <dbReference type="Proteomes" id="UP001159405"/>
    </source>
</evidence>
<feature type="compositionally biased region" description="Basic and acidic residues" evidence="1">
    <location>
        <begin position="254"/>
        <end position="263"/>
    </location>
</feature>
<feature type="region of interest" description="Disordered" evidence="1">
    <location>
        <begin position="250"/>
        <end position="279"/>
    </location>
</feature>
<evidence type="ECO:0000313" key="2">
    <source>
        <dbReference type="EMBL" id="CAH3138633.1"/>
    </source>
</evidence>
<evidence type="ECO:0000256" key="1">
    <source>
        <dbReference type="SAM" id="MobiDB-lite"/>
    </source>
</evidence>
<dbReference type="EMBL" id="CALNXK010000061">
    <property type="protein sequence ID" value="CAH3138633.1"/>
    <property type="molecule type" value="Genomic_DNA"/>
</dbReference>
<keyword evidence="3" id="KW-1185">Reference proteome</keyword>
<name>A0ABN8P9B7_9CNID</name>
<proteinExistence type="predicted"/>
<feature type="region of interest" description="Disordered" evidence="1">
    <location>
        <begin position="96"/>
        <end position="157"/>
    </location>
</feature>
<feature type="compositionally biased region" description="Basic and acidic residues" evidence="1">
    <location>
        <begin position="111"/>
        <end position="129"/>
    </location>
</feature>
<accession>A0ABN8P9B7</accession>
<reference evidence="2 3" key="1">
    <citation type="submission" date="2022-05" db="EMBL/GenBank/DDBJ databases">
        <authorList>
            <consortium name="Genoscope - CEA"/>
            <person name="William W."/>
        </authorList>
    </citation>
    <scope>NUCLEOTIDE SEQUENCE [LARGE SCALE GENOMIC DNA]</scope>
</reference>
<organism evidence="2 3">
    <name type="scientific">Porites lobata</name>
    <dbReference type="NCBI Taxonomy" id="104759"/>
    <lineage>
        <taxon>Eukaryota</taxon>
        <taxon>Metazoa</taxon>
        <taxon>Cnidaria</taxon>
        <taxon>Anthozoa</taxon>
        <taxon>Hexacorallia</taxon>
        <taxon>Scleractinia</taxon>
        <taxon>Fungiina</taxon>
        <taxon>Poritidae</taxon>
        <taxon>Porites</taxon>
    </lineage>
</organism>
<dbReference type="Proteomes" id="UP001159405">
    <property type="component" value="Unassembled WGS sequence"/>
</dbReference>
<feature type="region of interest" description="Disordered" evidence="1">
    <location>
        <begin position="406"/>
        <end position="427"/>
    </location>
</feature>
<gene>
    <name evidence="2" type="ORF">PLOB_00040241</name>
</gene>
<comment type="caution">
    <text evidence="2">The sequence shown here is derived from an EMBL/GenBank/DDBJ whole genome shotgun (WGS) entry which is preliminary data.</text>
</comment>
<feature type="region of interest" description="Disordered" evidence="1">
    <location>
        <begin position="18"/>
        <end position="41"/>
    </location>
</feature>
<protein>
    <submittedName>
        <fullName evidence="2">Uncharacterized protein</fullName>
    </submittedName>
</protein>